<sequence>MFRPFLFRKPPPPRPPVALVLAHDLLPTELWDKIFRHLGWDEDFLQMAKVCKLFNILCISLFLARYKVPSLDSPELRVDSTILPALQLSDTPLRSQCLVCQFNYPVGVQRGLAALRDIIERSDTLRRVDVTFSQNLWDAHERDVWVPEALRSPWRMHHEFWSALSAMALKSPVGRVEIMWEDRFFEGRAADVAGWNRFSRRAAWNKMSFFRKRRTTQMTPQRCSCAINAMWATSIASHIAIKALLGRAVKDRLYCIMGHYPFGYASKARRRGSLTAARSASSADDLGLLTHWLSKMSDQFKSFLGHFRLLLSVPASY</sequence>
<reference evidence="2" key="1">
    <citation type="submission" date="2023-03" db="EMBL/GenBank/DDBJ databases">
        <title>Massive genome expansion in bonnet fungi (Mycena s.s.) driven by repeated elements and novel gene families across ecological guilds.</title>
        <authorList>
            <consortium name="Lawrence Berkeley National Laboratory"/>
            <person name="Harder C.B."/>
            <person name="Miyauchi S."/>
            <person name="Viragh M."/>
            <person name="Kuo A."/>
            <person name="Thoen E."/>
            <person name="Andreopoulos B."/>
            <person name="Lu D."/>
            <person name="Skrede I."/>
            <person name="Drula E."/>
            <person name="Henrissat B."/>
            <person name="Morin E."/>
            <person name="Kohler A."/>
            <person name="Barry K."/>
            <person name="LaButti K."/>
            <person name="Morin E."/>
            <person name="Salamov A."/>
            <person name="Lipzen A."/>
            <person name="Mereny Z."/>
            <person name="Hegedus B."/>
            <person name="Baldrian P."/>
            <person name="Stursova M."/>
            <person name="Weitz H."/>
            <person name="Taylor A."/>
            <person name="Grigoriev I.V."/>
            <person name="Nagy L.G."/>
            <person name="Martin F."/>
            <person name="Kauserud H."/>
        </authorList>
    </citation>
    <scope>NUCLEOTIDE SEQUENCE</scope>
    <source>
        <strain evidence="2">9284</strain>
    </source>
</reference>
<protein>
    <recommendedName>
        <fullName evidence="1">F-box domain-containing protein</fullName>
    </recommendedName>
</protein>
<proteinExistence type="predicted"/>
<organism evidence="2 3">
    <name type="scientific">Roridomyces roridus</name>
    <dbReference type="NCBI Taxonomy" id="1738132"/>
    <lineage>
        <taxon>Eukaryota</taxon>
        <taxon>Fungi</taxon>
        <taxon>Dikarya</taxon>
        <taxon>Basidiomycota</taxon>
        <taxon>Agaricomycotina</taxon>
        <taxon>Agaricomycetes</taxon>
        <taxon>Agaricomycetidae</taxon>
        <taxon>Agaricales</taxon>
        <taxon>Marasmiineae</taxon>
        <taxon>Mycenaceae</taxon>
        <taxon>Roridomyces</taxon>
    </lineage>
</organism>
<dbReference type="SMART" id="SM00256">
    <property type="entry name" value="FBOX"/>
    <property type="match status" value="1"/>
</dbReference>
<dbReference type="EMBL" id="JARKIF010000025">
    <property type="protein sequence ID" value="KAJ7614968.1"/>
    <property type="molecule type" value="Genomic_DNA"/>
</dbReference>
<comment type="caution">
    <text evidence="2">The sequence shown here is derived from an EMBL/GenBank/DDBJ whole genome shotgun (WGS) entry which is preliminary data.</text>
</comment>
<accession>A0AAD7B9W0</accession>
<feature type="domain" description="F-box" evidence="1">
    <location>
        <begin position="26"/>
        <end position="66"/>
    </location>
</feature>
<gene>
    <name evidence="2" type="ORF">FB45DRAFT_1064582</name>
</gene>
<evidence type="ECO:0000259" key="1">
    <source>
        <dbReference type="SMART" id="SM00256"/>
    </source>
</evidence>
<dbReference type="Proteomes" id="UP001221142">
    <property type="component" value="Unassembled WGS sequence"/>
</dbReference>
<evidence type="ECO:0000313" key="3">
    <source>
        <dbReference type="Proteomes" id="UP001221142"/>
    </source>
</evidence>
<dbReference type="AlphaFoldDB" id="A0AAD7B9W0"/>
<keyword evidence="3" id="KW-1185">Reference proteome</keyword>
<name>A0AAD7B9W0_9AGAR</name>
<evidence type="ECO:0000313" key="2">
    <source>
        <dbReference type="EMBL" id="KAJ7614968.1"/>
    </source>
</evidence>
<dbReference type="InterPro" id="IPR001810">
    <property type="entry name" value="F-box_dom"/>
</dbReference>